<dbReference type="Pfam" id="PF00215">
    <property type="entry name" value="OMPdecase"/>
    <property type="match status" value="1"/>
</dbReference>
<dbReference type="SMART" id="SM00934">
    <property type="entry name" value="OMPdecase"/>
    <property type="match status" value="1"/>
</dbReference>
<dbReference type="GO" id="GO:0004590">
    <property type="term" value="F:orotidine-5'-phosphate decarboxylase activity"/>
    <property type="evidence" value="ECO:0007669"/>
    <property type="project" value="UniProtKB-EC"/>
</dbReference>
<evidence type="ECO:0000256" key="8">
    <source>
        <dbReference type="PIRSR" id="PIRSR614732-1"/>
    </source>
</evidence>
<dbReference type="InterPro" id="IPR001754">
    <property type="entry name" value="OMPdeCOase_dom"/>
</dbReference>
<protein>
    <recommendedName>
        <fullName evidence="3">Orotidine 5'-phosphate decarboxylase</fullName>
        <ecNumber evidence="2">4.1.1.23</ecNumber>
    </recommendedName>
    <alternativeName>
        <fullName evidence="7">OMP decarboxylase</fullName>
    </alternativeName>
</protein>
<keyword evidence="4" id="KW-0210">Decarboxylase</keyword>
<dbReference type="AlphaFoldDB" id="A0A7L4P9Q4"/>
<organism evidence="11 12">
    <name type="scientific">Pyrobaculum arsenaticum</name>
    <dbReference type="NCBI Taxonomy" id="121277"/>
    <lineage>
        <taxon>Archaea</taxon>
        <taxon>Thermoproteota</taxon>
        <taxon>Thermoprotei</taxon>
        <taxon>Thermoproteales</taxon>
        <taxon>Thermoproteaceae</taxon>
        <taxon>Pyrobaculum</taxon>
    </lineage>
</organism>
<dbReference type="InterPro" id="IPR011060">
    <property type="entry name" value="RibuloseP-bd_barrel"/>
</dbReference>
<dbReference type="SUPFAM" id="SSF51366">
    <property type="entry name" value="Ribulose-phoshate binding barrel"/>
    <property type="match status" value="1"/>
</dbReference>
<evidence type="ECO:0000313" key="12">
    <source>
        <dbReference type="Proteomes" id="UP000554766"/>
    </source>
</evidence>
<dbReference type="InterPro" id="IPR014732">
    <property type="entry name" value="OMPdecase"/>
</dbReference>
<keyword evidence="5" id="KW-0665">Pyrimidine biosynthesis</keyword>
<feature type="active site" description="For OMPdecase activity" evidence="8">
    <location>
        <position position="56"/>
    </location>
</feature>
<feature type="active site" description="For OMPdecase activity" evidence="8">
    <location>
        <position position="58"/>
    </location>
</feature>
<dbReference type="RefSeq" id="WP_011899552.1">
    <property type="nucleotide sequence ID" value="NZ_JAAVJF010000003.1"/>
</dbReference>
<evidence type="ECO:0000256" key="9">
    <source>
        <dbReference type="PIRSR" id="PIRSR614732-2"/>
    </source>
</evidence>
<evidence type="ECO:0000256" key="3">
    <source>
        <dbReference type="ARBA" id="ARBA00021923"/>
    </source>
</evidence>
<evidence type="ECO:0000313" key="11">
    <source>
        <dbReference type="EMBL" id="NYR15631.1"/>
    </source>
</evidence>
<accession>A0A7L4P9Q4</accession>
<evidence type="ECO:0000256" key="4">
    <source>
        <dbReference type="ARBA" id="ARBA00022793"/>
    </source>
</evidence>
<evidence type="ECO:0000256" key="2">
    <source>
        <dbReference type="ARBA" id="ARBA00012321"/>
    </source>
</evidence>
<dbReference type="GO" id="GO:0006207">
    <property type="term" value="P:'de novo' pyrimidine nucleobase biosynthetic process"/>
    <property type="evidence" value="ECO:0007669"/>
    <property type="project" value="InterPro"/>
</dbReference>
<dbReference type="UniPathway" id="UPA00070">
    <property type="reaction ID" value="UER00120"/>
</dbReference>
<dbReference type="CDD" id="cd04725">
    <property type="entry name" value="OMP_decarboxylase_like"/>
    <property type="match status" value="1"/>
</dbReference>
<keyword evidence="12" id="KW-1185">Reference proteome</keyword>
<feature type="binding site" evidence="9">
    <location>
        <position position="30"/>
    </location>
    <ligand>
        <name>substrate</name>
    </ligand>
</feature>
<reference evidence="11 12" key="1">
    <citation type="journal article" date="2020" name="Nat. Commun.">
        <title>The structures of two archaeal type IV pili illuminate evolutionary relationships.</title>
        <authorList>
            <person name="Wang F."/>
            <person name="Baquero D.P."/>
            <person name="Su Z."/>
            <person name="Beltran L.C."/>
            <person name="Prangishvili D."/>
            <person name="Krupovic M."/>
            <person name="Egelman E.H."/>
        </authorList>
    </citation>
    <scope>NUCLEOTIDE SEQUENCE [LARGE SCALE GENOMIC DNA]</scope>
    <source>
        <strain evidence="11 12">2GA</strain>
    </source>
</reference>
<dbReference type="Gene3D" id="3.20.20.70">
    <property type="entry name" value="Aldolase class I"/>
    <property type="match status" value="1"/>
</dbReference>
<dbReference type="EC" id="4.1.1.23" evidence="2"/>
<dbReference type="PANTHER" id="PTHR32119:SF2">
    <property type="entry name" value="OROTIDINE 5'-PHOSPHATE DECARBOXYLASE"/>
    <property type="match status" value="1"/>
</dbReference>
<dbReference type="InterPro" id="IPR013785">
    <property type="entry name" value="Aldolase_TIM"/>
</dbReference>
<evidence type="ECO:0000256" key="7">
    <source>
        <dbReference type="ARBA" id="ARBA00033428"/>
    </source>
</evidence>
<feature type="binding site" evidence="9">
    <location>
        <position position="9"/>
    </location>
    <ligand>
        <name>substrate</name>
    </ligand>
</feature>
<dbReference type="PANTHER" id="PTHR32119">
    <property type="entry name" value="OROTIDINE 5'-PHOSPHATE DECARBOXYLASE"/>
    <property type="match status" value="1"/>
</dbReference>
<dbReference type="Proteomes" id="UP000554766">
    <property type="component" value="Unassembled WGS sequence"/>
</dbReference>
<proteinExistence type="predicted"/>
<dbReference type="GO" id="GO:0005829">
    <property type="term" value="C:cytosol"/>
    <property type="evidence" value="ECO:0007669"/>
    <property type="project" value="TreeGrafter"/>
</dbReference>
<evidence type="ECO:0000259" key="10">
    <source>
        <dbReference type="SMART" id="SM00934"/>
    </source>
</evidence>
<comment type="pathway">
    <text evidence="1">Pyrimidine metabolism; UMP biosynthesis via de novo pathway; UMP from orotate: step 2/2.</text>
</comment>
<dbReference type="GO" id="GO:0044205">
    <property type="term" value="P:'de novo' UMP biosynthetic process"/>
    <property type="evidence" value="ECO:0007669"/>
    <property type="project" value="UniProtKB-UniPathway"/>
</dbReference>
<keyword evidence="6" id="KW-0456">Lyase</keyword>
<gene>
    <name evidence="11" type="ORF">HC235_06715</name>
</gene>
<dbReference type="GeneID" id="5054774"/>
<evidence type="ECO:0000256" key="1">
    <source>
        <dbReference type="ARBA" id="ARBA00004861"/>
    </source>
</evidence>
<comment type="caution">
    <text evidence="11">The sequence shown here is derived from an EMBL/GenBank/DDBJ whole genome shotgun (WGS) entry which is preliminary data.</text>
</comment>
<evidence type="ECO:0000256" key="6">
    <source>
        <dbReference type="ARBA" id="ARBA00023239"/>
    </source>
</evidence>
<name>A0A7L4P9Q4_9CREN</name>
<feature type="active site" description="For OMPdecase activity" evidence="8">
    <location>
        <position position="61"/>
    </location>
</feature>
<dbReference type="OMA" id="EMSHPGA"/>
<dbReference type="EMBL" id="JAAVJF010000003">
    <property type="protein sequence ID" value="NYR15631.1"/>
    <property type="molecule type" value="Genomic_DNA"/>
</dbReference>
<evidence type="ECO:0000256" key="5">
    <source>
        <dbReference type="ARBA" id="ARBA00022975"/>
    </source>
</evidence>
<sequence length="199" mass="21845">MLPVIAALDVGVLKALDLVKLLKDKVAGFKVGWDLVFEGGISIISEISRYGNVIVDLKLADIPYIVNRVIDKVVEKGACCAILHGFLYPSLPKGDRVYVLAKMTAPTLYDEVWERLVEQVRDVRGFVLPGNKPEVVAYVRKKVGCSYRIITPGIGAQGGRPGEALRAGADFEIVGRYILEKPDRVTEWAGLSSRCFNTP</sequence>
<feature type="domain" description="Orotidine 5'-phosphate decarboxylase" evidence="10">
    <location>
        <begin position="3"/>
        <end position="191"/>
    </location>
</feature>